<evidence type="ECO:0000256" key="1">
    <source>
        <dbReference type="ARBA" id="ARBA00022818"/>
    </source>
</evidence>
<dbReference type="GO" id="GO:0009001">
    <property type="term" value="F:serine O-acetyltransferase activity"/>
    <property type="evidence" value="ECO:0007669"/>
    <property type="project" value="TreeGrafter"/>
</dbReference>
<feature type="domain" description="Glycine radical" evidence="3">
    <location>
        <begin position="1"/>
        <end position="48"/>
    </location>
</feature>
<evidence type="ECO:0000256" key="2">
    <source>
        <dbReference type="PROSITE-ProRule" id="PRU00493"/>
    </source>
</evidence>
<dbReference type="EMBL" id="AJIL01005012">
    <property type="protein sequence ID" value="KNE87531.1"/>
    <property type="molecule type" value="Genomic_DNA"/>
</dbReference>
<dbReference type="GO" id="GO:0005739">
    <property type="term" value="C:mitochondrion"/>
    <property type="evidence" value="ECO:0007669"/>
    <property type="project" value="TreeGrafter"/>
</dbReference>
<dbReference type="Gene3D" id="1.10.1740.110">
    <property type="match status" value="1"/>
</dbReference>
<protein>
    <recommendedName>
        <fullName evidence="3">Glycine radical domain-containing protein</fullName>
    </recommendedName>
</protein>
<dbReference type="PANTHER" id="PTHR32268">
    <property type="entry name" value="HOMOSERINE O-ACETYLTRANSFERASE"/>
    <property type="match status" value="1"/>
</dbReference>
<dbReference type="PROSITE" id="PS51149">
    <property type="entry name" value="GLY_RADICAL_2"/>
    <property type="match status" value="1"/>
</dbReference>
<dbReference type="InterPro" id="IPR001150">
    <property type="entry name" value="Gly_radical"/>
</dbReference>
<dbReference type="AlphaFoldDB" id="A0A0L0UKL8"/>
<name>A0A0L0UKL8_9BASI</name>
<keyword evidence="5" id="KW-1185">Reference proteome</keyword>
<dbReference type="PANTHER" id="PTHR32268:SF16">
    <property type="entry name" value="SERINE O-SUCCINYLTRANSFERASE"/>
    <property type="match status" value="1"/>
</dbReference>
<dbReference type="STRING" id="1165861.A0A0L0UKL8"/>
<proteinExistence type="predicted"/>
<sequence>MQSIVAAWLEPERVGKVVRRVLQFATPNVQVSENQIKPITSRAKQDSLSIQDHNDKRWLVPINLLVLMADPNWNNGFYYDSAPPHVGMKLARQIATIPYRSGPEWAIPADILPECSC</sequence>
<gene>
    <name evidence="4" type="ORF">PSTG_19084</name>
</gene>
<dbReference type="SUPFAM" id="SSF53474">
    <property type="entry name" value="alpha/beta-Hydrolases"/>
    <property type="match status" value="1"/>
</dbReference>
<dbReference type="GO" id="GO:0009086">
    <property type="term" value="P:methionine biosynthetic process"/>
    <property type="evidence" value="ECO:0007669"/>
    <property type="project" value="TreeGrafter"/>
</dbReference>
<dbReference type="Proteomes" id="UP000054564">
    <property type="component" value="Unassembled WGS sequence"/>
</dbReference>
<accession>A0A0L0UKL8</accession>
<evidence type="ECO:0000313" key="5">
    <source>
        <dbReference type="Proteomes" id="UP000054564"/>
    </source>
</evidence>
<evidence type="ECO:0000259" key="3">
    <source>
        <dbReference type="PROSITE" id="PS51149"/>
    </source>
</evidence>
<comment type="caution">
    <text evidence="4">The sequence shown here is derived from an EMBL/GenBank/DDBJ whole genome shotgun (WGS) entry which is preliminary data.</text>
</comment>
<dbReference type="GO" id="GO:0006535">
    <property type="term" value="P:cysteine biosynthetic process from serine"/>
    <property type="evidence" value="ECO:0007669"/>
    <property type="project" value="TreeGrafter"/>
</dbReference>
<keyword evidence="1" id="KW-0556">Organic radical</keyword>
<comment type="caution">
    <text evidence="2">Lacks conserved residue(s) required for the propagation of feature annotation.</text>
</comment>
<dbReference type="InterPro" id="IPR008220">
    <property type="entry name" value="HAT_MetX-like"/>
</dbReference>
<dbReference type="InterPro" id="IPR029058">
    <property type="entry name" value="AB_hydrolase_fold"/>
</dbReference>
<dbReference type="GO" id="GO:0004414">
    <property type="term" value="F:homoserine O-acetyltransferase activity"/>
    <property type="evidence" value="ECO:0007669"/>
    <property type="project" value="TreeGrafter"/>
</dbReference>
<dbReference type="GO" id="GO:0009092">
    <property type="term" value="P:homoserine metabolic process"/>
    <property type="evidence" value="ECO:0007669"/>
    <property type="project" value="TreeGrafter"/>
</dbReference>
<reference evidence="5" key="1">
    <citation type="submission" date="2014-03" db="EMBL/GenBank/DDBJ databases">
        <title>The Genome Sequence of Puccinia striiformis f. sp. tritici PST-78.</title>
        <authorList>
            <consortium name="The Broad Institute Genome Sequencing Platform"/>
            <person name="Cuomo C."/>
            <person name="Hulbert S."/>
            <person name="Chen X."/>
            <person name="Walker B."/>
            <person name="Young S.K."/>
            <person name="Zeng Q."/>
            <person name="Gargeya S."/>
            <person name="Fitzgerald M."/>
            <person name="Haas B."/>
            <person name="Abouelleil A."/>
            <person name="Alvarado L."/>
            <person name="Arachchi H.M."/>
            <person name="Berlin A.M."/>
            <person name="Chapman S.B."/>
            <person name="Goldberg J."/>
            <person name="Griggs A."/>
            <person name="Gujja S."/>
            <person name="Hansen M."/>
            <person name="Howarth C."/>
            <person name="Imamovic A."/>
            <person name="Larimer J."/>
            <person name="McCowan C."/>
            <person name="Montmayeur A."/>
            <person name="Murphy C."/>
            <person name="Neiman D."/>
            <person name="Pearson M."/>
            <person name="Priest M."/>
            <person name="Roberts A."/>
            <person name="Saif S."/>
            <person name="Shea T."/>
            <person name="Sisk P."/>
            <person name="Sykes S."/>
            <person name="Wortman J."/>
            <person name="Nusbaum C."/>
            <person name="Birren B."/>
        </authorList>
    </citation>
    <scope>NUCLEOTIDE SEQUENCE [LARGE SCALE GENOMIC DNA]</scope>
    <source>
        <strain evidence="5">race PST-78</strain>
    </source>
</reference>
<organism evidence="4 5">
    <name type="scientific">Puccinia striiformis f. sp. tritici PST-78</name>
    <dbReference type="NCBI Taxonomy" id="1165861"/>
    <lineage>
        <taxon>Eukaryota</taxon>
        <taxon>Fungi</taxon>
        <taxon>Dikarya</taxon>
        <taxon>Basidiomycota</taxon>
        <taxon>Pucciniomycotina</taxon>
        <taxon>Pucciniomycetes</taxon>
        <taxon>Pucciniales</taxon>
        <taxon>Pucciniaceae</taxon>
        <taxon>Puccinia</taxon>
    </lineage>
</organism>
<evidence type="ECO:0000313" key="4">
    <source>
        <dbReference type="EMBL" id="KNE87531.1"/>
    </source>
</evidence>